<dbReference type="Gene3D" id="3.40.50.300">
    <property type="entry name" value="P-loop containing nucleotide triphosphate hydrolases"/>
    <property type="match status" value="1"/>
</dbReference>
<dbReference type="EMBL" id="JACCDF010000003">
    <property type="protein sequence ID" value="NYS60149.1"/>
    <property type="molecule type" value="Genomic_DNA"/>
</dbReference>
<evidence type="ECO:0000313" key="3">
    <source>
        <dbReference type="Proteomes" id="UP000586119"/>
    </source>
</evidence>
<dbReference type="InterPro" id="IPR003593">
    <property type="entry name" value="AAA+_ATPase"/>
</dbReference>
<evidence type="ECO:0000313" key="2">
    <source>
        <dbReference type="EMBL" id="NYS60149.1"/>
    </source>
</evidence>
<organism evidence="2 3">
    <name type="scientific">Vreelandella salicampi</name>
    <dbReference type="NCBI Taxonomy" id="1449798"/>
    <lineage>
        <taxon>Bacteria</taxon>
        <taxon>Pseudomonadati</taxon>
        <taxon>Pseudomonadota</taxon>
        <taxon>Gammaproteobacteria</taxon>
        <taxon>Oceanospirillales</taxon>
        <taxon>Halomonadaceae</taxon>
        <taxon>Vreelandella</taxon>
    </lineage>
</organism>
<keyword evidence="3" id="KW-1185">Reference proteome</keyword>
<comment type="caution">
    <text evidence="2">The sequence shown here is derived from an EMBL/GenBank/DDBJ whole genome shotgun (WGS) entry which is preliminary data.</text>
</comment>
<dbReference type="SUPFAM" id="SSF52540">
    <property type="entry name" value="P-loop containing nucleoside triphosphate hydrolases"/>
    <property type="match status" value="1"/>
</dbReference>
<dbReference type="AlphaFoldDB" id="A0A7Z0LJG7"/>
<sequence length="457" mass="51216">MDIQRFRISNLGHFQQLEADLTPSQLSSGNVTVFIGNNGAGKTSVLMALATSLSWFVARLRSEKGSGSPIPEDAILNGQVSASIDIAVFDDQGQFGNADADISDHLYHWTLTKTAKGKKASASSNLQDATRLAEHYRRRLTAQEDIGLPLVAFYPVERVVLDIPLKIKSKHSFLQLDGYDNSLNQGVDFRRFFEWFREREDSENETGLPEETLDTLLKSAGKGSDIWNMLQDMKVSSKDRQLTAVRTAIASFMPDFSNLRVRRKPRLHMSIDKDGKTLNVSQLSQGEKSLIALVGDIARRLAMMNPDMDNPLQGDGIVLIDEVDMHLHPSWQRRIIQQLMNTFPNCQFVLTTHSPLVISECKDALIYSLSDGEITMIPSQYGQDANTVLLDVMDTHIRNAEIAEQLNNALDSIQRGELNKARTLLSELAHILPSSNLELSKAKLLLRKQELRHEKNH</sequence>
<dbReference type="GO" id="GO:0000731">
    <property type="term" value="P:DNA synthesis involved in DNA repair"/>
    <property type="evidence" value="ECO:0007669"/>
    <property type="project" value="TreeGrafter"/>
</dbReference>
<evidence type="ECO:0000259" key="1">
    <source>
        <dbReference type="SMART" id="SM00382"/>
    </source>
</evidence>
<dbReference type="PANTHER" id="PTHR32182">
    <property type="entry name" value="DNA REPLICATION AND REPAIR PROTEIN RECF"/>
    <property type="match status" value="1"/>
</dbReference>
<dbReference type="Proteomes" id="UP000586119">
    <property type="component" value="Unassembled WGS sequence"/>
</dbReference>
<feature type="domain" description="AAA+ ATPase" evidence="1">
    <location>
        <begin position="28"/>
        <end position="371"/>
    </location>
</feature>
<gene>
    <name evidence="2" type="ORF">HZS81_05155</name>
</gene>
<protein>
    <submittedName>
        <fullName evidence="2">AAA family ATPase</fullName>
    </submittedName>
</protein>
<dbReference type="GO" id="GO:0005524">
    <property type="term" value="F:ATP binding"/>
    <property type="evidence" value="ECO:0007669"/>
    <property type="project" value="InterPro"/>
</dbReference>
<dbReference type="InterPro" id="IPR041685">
    <property type="entry name" value="AAA_GajA/Old/RecF-like"/>
</dbReference>
<name>A0A7Z0LJG7_9GAMM</name>
<dbReference type="InterPro" id="IPR003959">
    <property type="entry name" value="ATPase_AAA_core"/>
</dbReference>
<dbReference type="CDD" id="cd00267">
    <property type="entry name" value="ABC_ATPase"/>
    <property type="match status" value="1"/>
</dbReference>
<dbReference type="Pfam" id="PF13175">
    <property type="entry name" value="AAA_15"/>
    <property type="match status" value="1"/>
</dbReference>
<dbReference type="Pfam" id="PF13304">
    <property type="entry name" value="AAA_21"/>
    <property type="match status" value="1"/>
</dbReference>
<reference evidence="2 3" key="1">
    <citation type="journal article" date="2015" name="Int. J. Syst. Evol. Microbiol.">
        <title>Halomonas salicampi sp. nov., a halotolerant and alkalitolerant bacterium isolated from a saltern soil.</title>
        <authorList>
            <person name="Lee J.C."/>
            <person name="Kim Y.S."/>
            <person name="Yun B.S."/>
            <person name="Whang K.S."/>
        </authorList>
    </citation>
    <scope>NUCLEOTIDE SEQUENCE [LARGE SCALE GENOMIC DNA]</scope>
    <source>
        <strain evidence="2 3">BH103</strain>
    </source>
</reference>
<accession>A0A7Z0LJG7</accession>
<proteinExistence type="predicted"/>
<dbReference type="InterPro" id="IPR027417">
    <property type="entry name" value="P-loop_NTPase"/>
</dbReference>
<dbReference type="SMART" id="SM00382">
    <property type="entry name" value="AAA"/>
    <property type="match status" value="1"/>
</dbReference>
<dbReference type="GO" id="GO:0006302">
    <property type="term" value="P:double-strand break repair"/>
    <property type="evidence" value="ECO:0007669"/>
    <property type="project" value="TreeGrafter"/>
</dbReference>
<dbReference type="PANTHER" id="PTHR32182:SF23">
    <property type="entry name" value="ATP BINDING PROTEIN"/>
    <property type="match status" value="1"/>
</dbReference>
<dbReference type="GO" id="GO:0016887">
    <property type="term" value="F:ATP hydrolysis activity"/>
    <property type="evidence" value="ECO:0007669"/>
    <property type="project" value="InterPro"/>
</dbReference>